<dbReference type="PATRIC" id="fig|1121405.3.peg.3096"/>
<dbReference type="Pfam" id="PF09852">
    <property type="entry name" value="DUF2079"/>
    <property type="match status" value="1"/>
</dbReference>
<name>S7UUJ3_DESML</name>
<dbReference type="InterPro" id="IPR018650">
    <property type="entry name" value="STSV1_Orf64"/>
</dbReference>
<feature type="transmembrane region" description="Helical" evidence="1">
    <location>
        <begin position="169"/>
        <end position="196"/>
    </location>
</feature>
<feature type="transmembrane region" description="Helical" evidence="1">
    <location>
        <begin position="247"/>
        <end position="265"/>
    </location>
</feature>
<keyword evidence="1" id="KW-0472">Membrane</keyword>
<feature type="transmembrane region" description="Helical" evidence="1">
    <location>
        <begin position="71"/>
        <end position="89"/>
    </location>
</feature>
<feature type="transmembrane region" description="Helical" evidence="1">
    <location>
        <begin position="125"/>
        <end position="143"/>
    </location>
</feature>
<dbReference type="eggNOG" id="COG3463">
    <property type="taxonomic scope" value="Bacteria"/>
</dbReference>
<feature type="transmembrane region" description="Helical" evidence="1">
    <location>
        <begin position="12"/>
        <end position="33"/>
    </location>
</feature>
<keyword evidence="3" id="KW-1185">Reference proteome</keyword>
<accession>S7UUJ3</accession>
<evidence type="ECO:0000313" key="3">
    <source>
        <dbReference type="Proteomes" id="UP000014977"/>
    </source>
</evidence>
<feature type="transmembrane region" description="Helical" evidence="1">
    <location>
        <begin position="352"/>
        <end position="373"/>
    </location>
</feature>
<sequence>MRKLLINKYRYALFIFISIHFLLIFLTGVFRYWGNLTSINDLGVFDQAVWGGLHGDLFLNTSQLNERINWLAFHFHPVLLIFIPFYYLISSPLWFVSTQALAISLTAWPIYLLGKRIFNTEKAAVIWAMIYLVNPFVLNAAAWDFHPISLAVPFVALGMLSVETKDFRLMLLSAFILLLCKEHLGIMVAGFGVLWWIKNRQWIPGMTLIIAGIGHFYLVLKIIMPALSPTGQHVMVSDGLGQLSRYAWLGQSVGEIIAFVLLNPVDVIGTVLFKMGGLIYLLSLLISFLGFPLLCLFMLFPAAADLATNLLSSNPMPRASIAYHSVTLIPIFTAASIYGIKNTAKWIQRFSVIKLSGLVLIASIILGYCSAPLPLPWARNFWAPVSFVSLPDPRIHEIGLGVGQEASISVQANVGSHFSQRKEIYRFPNKLDEVDAVVLWIDTPTKKVHIDSEKRRYIIGTLDQHLQLDRDDFIHSVERLLKDDNFKVHYWNDPWLVFKRGYGIQQDISEIKKKIEELEREW</sequence>
<gene>
    <name evidence="2" type="ORF">dsmv_3013</name>
</gene>
<proteinExistence type="predicted"/>
<evidence type="ECO:0008006" key="4">
    <source>
        <dbReference type="Google" id="ProtNLM"/>
    </source>
</evidence>
<keyword evidence="1" id="KW-1133">Transmembrane helix</keyword>
<protein>
    <recommendedName>
        <fullName evidence="4">DUF2079 domain-containing protein</fullName>
    </recommendedName>
</protein>
<feature type="transmembrane region" description="Helical" evidence="1">
    <location>
        <begin position="321"/>
        <end position="340"/>
    </location>
</feature>
<dbReference type="OrthoDB" id="5240834at2"/>
<keyword evidence="1" id="KW-0812">Transmembrane</keyword>
<feature type="transmembrane region" description="Helical" evidence="1">
    <location>
        <begin position="277"/>
        <end position="301"/>
    </location>
</feature>
<evidence type="ECO:0000256" key="1">
    <source>
        <dbReference type="SAM" id="Phobius"/>
    </source>
</evidence>
<dbReference type="EMBL" id="ATHJ01000101">
    <property type="protein sequence ID" value="EPR37724.1"/>
    <property type="molecule type" value="Genomic_DNA"/>
</dbReference>
<dbReference type="Proteomes" id="UP000014977">
    <property type="component" value="Unassembled WGS sequence"/>
</dbReference>
<evidence type="ECO:0000313" key="2">
    <source>
        <dbReference type="EMBL" id="EPR37724.1"/>
    </source>
</evidence>
<comment type="caution">
    <text evidence="2">The sequence shown here is derived from an EMBL/GenBank/DDBJ whole genome shotgun (WGS) entry which is preliminary data.</text>
</comment>
<feature type="transmembrane region" description="Helical" evidence="1">
    <location>
        <begin position="208"/>
        <end position="227"/>
    </location>
</feature>
<reference evidence="2 3" key="1">
    <citation type="journal article" date="2013" name="Genome Announc.">
        <title>Draft genome sequences for three mercury-methylating, sulfate-reducing bacteria.</title>
        <authorList>
            <person name="Brown S.D."/>
            <person name="Hurt R.A.Jr."/>
            <person name="Gilmour C.C."/>
            <person name="Elias D.A."/>
        </authorList>
    </citation>
    <scope>NUCLEOTIDE SEQUENCE [LARGE SCALE GENOMIC DNA]</scope>
    <source>
        <strain evidence="2 3">DSM 2059</strain>
    </source>
</reference>
<organism evidence="2 3">
    <name type="scientific">Desulfococcus multivorans DSM 2059</name>
    <dbReference type="NCBI Taxonomy" id="1121405"/>
    <lineage>
        <taxon>Bacteria</taxon>
        <taxon>Pseudomonadati</taxon>
        <taxon>Thermodesulfobacteriota</taxon>
        <taxon>Desulfobacteria</taxon>
        <taxon>Desulfobacterales</taxon>
        <taxon>Desulfococcaceae</taxon>
        <taxon>Desulfococcus</taxon>
    </lineage>
</organism>
<dbReference type="RefSeq" id="WP_020878080.1">
    <property type="nucleotide sequence ID" value="NZ_ATHJ01000101.1"/>
</dbReference>
<dbReference type="AlphaFoldDB" id="S7UUJ3"/>